<feature type="compositionally biased region" description="Low complexity" evidence="1">
    <location>
        <begin position="1"/>
        <end position="11"/>
    </location>
</feature>
<keyword evidence="4" id="KW-1185">Reference proteome</keyword>
<dbReference type="PANTHER" id="PTHR47843:SF2">
    <property type="entry name" value="BTB DOMAIN-CONTAINING PROTEIN"/>
    <property type="match status" value="1"/>
</dbReference>
<reference evidence="3 4" key="1">
    <citation type="journal article" date="2023" name="G3 (Bethesda)">
        <title>A chromosome-level genome assembly of Zasmidium syzygii isolated from banana leaves.</title>
        <authorList>
            <person name="van Westerhoven A.C."/>
            <person name="Mehrabi R."/>
            <person name="Talebi R."/>
            <person name="Steentjes M.B.F."/>
            <person name="Corcolon B."/>
            <person name="Chong P.A."/>
            <person name="Kema G.H.J."/>
            <person name="Seidl M.F."/>
        </authorList>
    </citation>
    <scope>NUCLEOTIDE SEQUENCE [LARGE SCALE GENOMIC DNA]</scope>
    <source>
        <strain evidence="3 4">P124</strain>
    </source>
</reference>
<name>A0ABR0E1V2_ZASCE</name>
<dbReference type="EMBL" id="JAXOVC010000012">
    <property type="protein sequence ID" value="KAK4495380.1"/>
    <property type="molecule type" value="Genomic_DNA"/>
</dbReference>
<sequence length="452" mass="51683">MSAESSSSSGDGDVHPPPSKRARRDYNDTLKVLVGGEGDSEEFTIHTASVCTRSSFFKAACSKEWIEARERIVRLPEADSEAFEVFVHWIYTEKLDFSTMTEPGNVNYSPSHLNLGKVWALAHYLGCTELRNLVIDEFLNKWARLDSHVHPSSLKRIWEMTPPGSTIRQLLLDYTVNRKRREEEPSGAEGFPAEIVSEAARRWMFISKEGARRLVPTLEDRCNYHEHGEGEPRSSYNETITVLVGPEEEKFIVHKSTACDNSPFFEAACSQHWVEGQEKVVRLPDTTPKLFAAFLHWAYSRELKLDDEPDGRGGNYPRTFDLGSLWGLANYLQTPALRNKVIDRLLQKFDAMPLSPVPRAALAHIWEVSPPESTIRRLLVDVHIARLSAEKFDQHRDEWPQELIMAAARHYFAIKKSPMTIKCPTFEERCKYHEHEHESGESCQVHVKREPA</sequence>
<dbReference type="SMART" id="SM00225">
    <property type="entry name" value="BTB"/>
    <property type="match status" value="2"/>
</dbReference>
<dbReference type="InterPro" id="IPR000210">
    <property type="entry name" value="BTB/POZ_dom"/>
</dbReference>
<proteinExistence type="predicted"/>
<evidence type="ECO:0000313" key="4">
    <source>
        <dbReference type="Proteomes" id="UP001305779"/>
    </source>
</evidence>
<dbReference type="Pfam" id="PF00651">
    <property type="entry name" value="BTB"/>
    <property type="match status" value="2"/>
</dbReference>
<accession>A0ABR0E1V2</accession>
<dbReference type="PROSITE" id="PS50097">
    <property type="entry name" value="BTB"/>
    <property type="match status" value="2"/>
</dbReference>
<feature type="domain" description="BTB" evidence="2">
    <location>
        <begin position="238"/>
        <end position="307"/>
    </location>
</feature>
<dbReference type="CDD" id="cd18186">
    <property type="entry name" value="BTB_POZ_ZBTB_KLHL-like"/>
    <property type="match status" value="2"/>
</dbReference>
<dbReference type="SUPFAM" id="SSF54695">
    <property type="entry name" value="POZ domain"/>
    <property type="match status" value="2"/>
</dbReference>
<evidence type="ECO:0000256" key="1">
    <source>
        <dbReference type="SAM" id="MobiDB-lite"/>
    </source>
</evidence>
<evidence type="ECO:0000259" key="2">
    <source>
        <dbReference type="PROSITE" id="PS50097"/>
    </source>
</evidence>
<feature type="domain" description="BTB" evidence="2">
    <location>
        <begin position="28"/>
        <end position="99"/>
    </location>
</feature>
<organism evidence="3 4">
    <name type="scientific">Zasmidium cellare</name>
    <name type="common">Wine cellar mold</name>
    <name type="synonym">Racodium cellare</name>
    <dbReference type="NCBI Taxonomy" id="395010"/>
    <lineage>
        <taxon>Eukaryota</taxon>
        <taxon>Fungi</taxon>
        <taxon>Dikarya</taxon>
        <taxon>Ascomycota</taxon>
        <taxon>Pezizomycotina</taxon>
        <taxon>Dothideomycetes</taxon>
        <taxon>Dothideomycetidae</taxon>
        <taxon>Mycosphaerellales</taxon>
        <taxon>Mycosphaerellaceae</taxon>
        <taxon>Zasmidium</taxon>
    </lineage>
</organism>
<evidence type="ECO:0000313" key="3">
    <source>
        <dbReference type="EMBL" id="KAK4495380.1"/>
    </source>
</evidence>
<dbReference type="PANTHER" id="PTHR47843">
    <property type="entry name" value="BTB DOMAIN-CONTAINING PROTEIN-RELATED"/>
    <property type="match status" value="1"/>
</dbReference>
<dbReference type="Gene3D" id="3.30.710.10">
    <property type="entry name" value="Potassium Channel Kv1.1, Chain A"/>
    <property type="match status" value="2"/>
</dbReference>
<protein>
    <recommendedName>
        <fullName evidence="2">BTB domain-containing protein</fullName>
    </recommendedName>
</protein>
<feature type="region of interest" description="Disordered" evidence="1">
    <location>
        <begin position="1"/>
        <end position="26"/>
    </location>
</feature>
<gene>
    <name evidence="3" type="ORF">PRZ48_013711</name>
</gene>
<comment type="caution">
    <text evidence="3">The sequence shown here is derived from an EMBL/GenBank/DDBJ whole genome shotgun (WGS) entry which is preliminary data.</text>
</comment>
<dbReference type="Proteomes" id="UP001305779">
    <property type="component" value="Unassembled WGS sequence"/>
</dbReference>
<dbReference type="InterPro" id="IPR011333">
    <property type="entry name" value="SKP1/BTB/POZ_sf"/>
</dbReference>